<dbReference type="AlphaFoldDB" id="A0A8H5HTA4"/>
<comment type="caution">
    <text evidence="2">The sequence shown here is derived from an EMBL/GenBank/DDBJ whole genome shotgun (WGS) entry which is preliminary data.</text>
</comment>
<organism evidence="2 3">
    <name type="scientific">Collybiopsis confluens</name>
    <dbReference type="NCBI Taxonomy" id="2823264"/>
    <lineage>
        <taxon>Eukaryota</taxon>
        <taxon>Fungi</taxon>
        <taxon>Dikarya</taxon>
        <taxon>Basidiomycota</taxon>
        <taxon>Agaricomycotina</taxon>
        <taxon>Agaricomycetes</taxon>
        <taxon>Agaricomycetidae</taxon>
        <taxon>Agaricales</taxon>
        <taxon>Marasmiineae</taxon>
        <taxon>Omphalotaceae</taxon>
        <taxon>Collybiopsis</taxon>
    </lineage>
</organism>
<dbReference type="InterPro" id="IPR051807">
    <property type="entry name" value="Sec-metab_biosynth-assoc"/>
</dbReference>
<reference evidence="2 3" key="1">
    <citation type="journal article" date="2020" name="ISME J.">
        <title>Uncovering the hidden diversity of litter-decomposition mechanisms in mushroom-forming fungi.</title>
        <authorList>
            <person name="Floudas D."/>
            <person name="Bentzer J."/>
            <person name="Ahren D."/>
            <person name="Johansson T."/>
            <person name="Persson P."/>
            <person name="Tunlid A."/>
        </authorList>
    </citation>
    <scope>NUCLEOTIDE SEQUENCE [LARGE SCALE GENOMIC DNA]</scope>
    <source>
        <strain evidence="2 3">CBS 406.79</strain>
    </source>
</reference>
<dbReference type="PANTHER" id="PTHR33606">
    <property type="entry name" value="PROTEIN YCII"/>
    <property type="match status" value="1"/>
</dbReference>
<sequence length="155" mass="17550">MCTTRKAFGMSPRLLSFPCSLLRPYLNGIIIRTRSGMFSLHQFRVLRCTRFRSYSSAPKLHKFVLFAPDATDSPRFSVMKQHRSEMAPSVTSGIVKVAGMMVKSTPEDPYGSLIIYEAENIDAVRKMVESDIYYTSGVWEKLVLLPFLPATFPSQ</sequence>
<dbReference type="EMBL" id="JAACJN010000026">
    <property type="protein sequence ID" value="KAF5388800.1"/>
    <property type="molecule type" value="Genomic_DNA"/>
</dbReference>
<dbReference type="OrthoDB" id="3238622at2759"/>
<gene>
    <name evidence="2" type="ORF">D9757_005654</name>
</gene>
<name>A0A8H5HTA4_9AGAR</name>
<keyword evidence="3" id="KW-1185">Reference proteome</keyword>
<evidence type="ECO:0000259" key="1">
    <source>
        <dbReference type="Pfam" id="PF03795"/>
    </source>
</evidence>
<dbReference type="InterPro" id="IPR011008">
    <property type="entry name" value="Dimeric_a/b-barrel"/>
</dbReference>
<evidence type="ECO:0000313" key="2">
    <source>
        <dbReference type="EMBL" id="KAF5388800.1"/>
    </source>
</evidence>
<dbReference type="Gene3D" id="3.30.70.1060">
    <property type="entry name" value="Dimeric alpha+beta barrel"/>
    <property type="match status" value="1"/>
</dbReference>
<dbReference type="InterPro" id="IPR005545">
    <property type="entry name" value="YCII"/>
</dbReference>
<protein>
    <recommendedName>
        <fullName evidence="1">YCII-related domain-containing protein</fullName>
    </recommendedName>
</protein>
<dbReference type="SUPFAM" id="SSF54909">
    <property type="entry name" value="Dimeric alpha+beta barrel"/>
    <property type="match status" value="1"/>
</dbReference>
<dbReference type="Pfam" id="PF03795">
    <property type="entry name" value="YCII"/>
    <property type="match status" value="1"/>
</dbReference>
<evidence type="ECO:0000313" key="3">
    <source>
        <dbReference type="Proteomes" id="UP000518752"/>
    </source>
</evidence>
<dbReference type="Proteomes" id="UP000518752">
    <property type="component" value="Unassembled WGS sequence"/>
</dbReference>
<accession>A0A8H5HTA4</accession>
<proteinExistence type="predicted"/>
<feature type="domain" description="YCII-related" evidence="1">
    <location>
        <begin position="63"/>
        <end position="147"/>
    </location>
</feature>
<dbReference type="PANTHER" id="PTHR33606:SF3">
    <property type="entry name" value="PROTEIN YCII"/>
    <property type="match status" value="1"/>
</dbReference>